<evidence type="ECO:0000313" key="5">
    <source>
        <dbReference type="Proteomes" id="UP000481616"/>
    </source>
</evidence>
<comment type="caution">
    <text evidence="3">The sequence shown here is derived from an EMBL/GenBank/DDBJ whole genome shotgun (WGS) entry which is preliminary data.</text>
</comment>
<evidence type="ECO:0008006" key="6">
    <source>
        <dbReference type="Google" id="ProtNLM"/>
    </source>
</evidence>
<organism evidence="3 4">
    <name type="scientific">Phocaeicola dorei</name>
    <dbReference type="NCBI Taxonomy" id="357276"/>
    <lineage>
        <taxon>Bacteria</taxon>
        <taxon>Pseudomonadati</taxon>
        <taxon>Bacteroidota</taxon>
        <taxon>Bacteroidia</taxon>
        <taxon>Bacteroidales</taxon>
        <taxon>Bacteroidaceae</taxon>
        <taxon>Phocaeicola</taxon>
    </lineage>
</organism>
<protein>
    <recommendedName>
        <fullName evidence="6">Lipocalin-like domain-containing protein</fullName>
    </recommendedName>
</protein>
<evidence type="ECO:0000313" key="3">
    <source>
        <dbReference type="EMBL" id="KAA5404110.1"/>
    </source>
</evidence>
<dbReference type="AlphaFoldDB" id="A0A6A1IDP4"/>
<sequence>MKQTILGLFAALILMTASCSNDEKDEPTTYDPATEIAGTYLGETKVTNGTSSYSYPESTFIIRKESTGGVRYDLIQNNGKELLTNIYTTVGYSQDKSEYVLAAINENGTITKSGNISYTGTCSVNGEKGYTFTFIGYKEK</sequence>
<dbReference type="Proteomes" id="UP000441162">
    <property type="component" value="Unassembled WGS sequence"/>
</dbReference>
<gene>
    <name evidence="3" type="ORF">F2Y51_13740</name>
    <name evidence="2" type="ORF">F2Y58_14675</name>
</gene>
<feature type="signal peptide" evidence="1">
    <location>
        <begin position="1"/>
        <end position="21"/>
    </location>
</feature>
<evidence type="ECO:0000313" key="2">
    <source>
        <dbReference type="EMBL" id="KAA5396749.1"/>
    </source>
</evidence>
<dbReference type="Proteomes" id="UP000481616">
    <property type="component" value="Unassembled WGS sequence"/>
</dbReference>
<name>A0A6A1IDP4_9BACT</name>
<proteinExistence type="predicted"/>
<feature type="chain" id="PRO_5036379035" description="Lipocalin-like domain-containing protein" evidence="1">
    <location>
        <begin position="22"/>
        <end position="140"/>
    </location>
</feature>
<keyword evidence="1" id="KW-0732">Signal</keyword>
<accession>A0A6A1IDP4</accession>
<dbReference type="EMBL" id="VVYY01000012">
    <property type="protein sequence ID" value="KAA5396749.1"/>
    <property type="molecule type" value="Genomic_DNA"/>
</dbReference>
<reference evidence="4 5" key="1">
    <citation type="journal article" date="2019" name="Nat. Med.">
        <title>A library of human gut bacterial isolates paired with longitudinal multiomics data enables mechanistic microbiome research.</title>
        <authorList>
            <person name="Poyet M."/>
            <person name="Groussin M."/>
            <person name="Gibbons S.M."/>
            <person name="Avila-Pacheco J."/>
            <person name="Jiang X."/>
            <person name="Kearney S.M."/>
            <person name="Perrotta A.R."/>
            <person name="Berdy B."/>
            <person name="Zhao S."/>
            <person name="Lieberman T.D."/>
            <person name="Swanson P.K."/>
            <person name="Smith M."/>
            <person name="Roesemann S."/>
            <person name="Alexander J.E."/>
            <person name="Rich S.A."/>
            <person name="Livny J."/>
            <person name="Vlamakis H."/>
            <person name="Clish C."/>
            <person name="Bullock K."/>
            <person name="Deik A."/>
            <person name="Scott J."/>
            <person name="Pierce K.A."/>
            <person name="Xavier R.J."/>
            <person name="Alm E.J."/>
        </authorList>
    </citation>
    <scope>NUCLEOTIDE SEQUENCE [LARGE SCALE GENOMIC DNA]</scope>
    <source>
        <strain evidence="2 5">BIOML-A1</strain>
        <strain evidence="3 4">BIOML-A4</strain>
    </source>
</reference>
<dbReference type="EMBL" id="VVZA01000011">
    <property type="protein sequence ID" value="KAA5404110.1"/>
    <property type="molecule type" value="Genomic_DNA"/>
</dbReference>
<dbReference type="RefSeq" id="WP_130054167.1">
    <property type="nucleotide sequence ID" value="NZ_JBCJEN010000032.1"/>
</dbReference>
<evidence type="ECO:0000313" key="4">
    <source>
        <dbReference type="Proteomes" id="UP000441162"/>
    </source>
</evidence>
<dbReference type="PROSITE" id="PS51257">
    <property type="entry name" value="PROKAR_LIPOPROTEIN"/>
    <property type="match status" value="1"/>
</dbReference>
<evidence type="ECO:0000256" key="1">
    <source>
        <dbReference type="SAM" id="SignalP"/>
    </source>
</evidence>